<name>A0A7W7YM10_9BACT</name>
<keyword evidence="4" id="KW-0479">Metal-binding</keyword>
<dbReference type="GO" id="GO:0005344">
    <property type="term" value="F:oxygen carrier activity"/>
    <property type="evidence" value="ECO:0007669"/>
    <property type="project" value="InterPro"/>
</dbReference>
<organism evidence="7 8">
    <name type="scientific">Prosthecobacter dejongeii</name>
    <dbReference type="NCBI Taxonomy" id="48465"/>
    <lineage>
        <taxon>Bacteria</taxon>
        <taxon>Pseudomonadati</taxon>
        <taxon>Verrucomicrobiota</taxon>
        <taxon>Verrucomicrobiia</taxon>
        <taxon>Verrucomicrobiales</taxon>
        <taxon>Verrucomicrobiaceae</taxon>
        <taxon>Prosthecobacter</taxon>
    </lineage>
</organism>
<evidence type="ECO:0000256" key="4">
    <source>
        <dbReference type="ARBA" id="ARBA00022723"/>
    </source>
</evidence>
<keyword evidence="8" id="KW-1185">Reference proteome</keyword>
<dbReference type="Gene3D" id="1.10.490.10">
    <property type="entry name" value="Globins"/>
    <property type="match status" value="1"/>
</dbReference>
<evidence type="ECO:0000256" key="1">
    <source>
        <dbReference type="ARBA" id="ARBA00001971"/>
    </source>
</evidence>
<dbReference type="Pfam" id="PF01152">
    <property type="entry name" value="Bac_globin"/>
    <property type="match status" value="1"/>
</dbReference>
<dbReference type="InterPro" id="IPR009050">
    <property type="entry name" value="Globin-like_sf"/>
</dbReference>
<dbReference type="InterPro" id="IPR012292">
    <property type="entry name" value="Globin/Proto"/>
</dbReference>
<evidence type="ECO:0000256" key="3">
    <source>
        <dbReference type="ARBA" id="ARBA00022617"/>
    </source>
</evidence>
<gene>
    <name evidence="7" type="ORF">HNQ64_002852</name>
</gene>
<keyword evidence="2" id="KW-0813">Transport</keyword>
<evidence type="ECO:0000256" key="2">
    <source>
        <dbReference type="ARBA" id="ARBA00022448"/>
    </source>
</evidence>
<proteinExistence type="inferred from homology"/>
<dbReference type="InterPro" id="IPR044203">
    <property type="entry name" value="GlbO/GLB3-like"/>
</dbReference>
<keyword evidence="3" id="KW-0349">Heme</keyword>
<reference evidence="7 8" key="1">
    <citation type="submission" date="2020-08" db="EMBL/GenBank/DDBJ databases">
        <title>Genomic Encyclopedia of Type Strains, Phase IV (KMG-IV): sequencing the most valuable type-strain genomes for metagenomic binning, comparative biology and taxonomic classification.</title>
        <authorList>
            <person name="Goeker M."/>
        </authorList>
    </citation>
    <scope>NUCLEOTIDE SEQUENCE [LARGE SCALE GENOMIC DNA]</scope>
    <source>
        <strain evidence="7 8">DSM 12251</strain>
    </source>
</reference>
<dbReference type="PROSITE" id="PS01213">
    <property type="entry name" value="GLOBIN_FAM_2"/>
    <property type="match status" value="1"/>
</dbReference>
<keyword evidence="5" id="KW-0408">Iron</keyword>
<dbReference type="AlphaFoldDB" id="A0A7W7YM10"/>
<dbReference type="PANTHER" id="PTHR47366:SF1">
    <property type="entry name" value="TWO-ON-TWO HEMOGLOBIN-3"/>
    <property type="match status" value="1"/>
</dbReference>
<evidence type="ECO:0000256" key="6">
    <source>
        <dbReference type="ARBA" id="ARBA00034496"/>
    </source>
</evidence>
<dbReference type="GO" id="GO:0046872">
    <property type="term" value="F:metal ion binding"/>
    <property type="evidence" value="ECO:0007669"/>
    <property type="project" value="UniProtKB-KW"/>
</dbReference>
<dbReference type="InterPro" id="IPR001486">
    <property type="entry name" value="Hemoglobin_trunc"/>
</dbReference>
<dbReference type="GO" id="GO:0019825">
    <property type="term" value="F:oxygen binding"/>
    <property type="evidence" value="ECO:0007669"/>
    <property type="project" value="InterPro"/>
</dbReference>
<comment type="similarity">
    <text evidence="6">Belongs to the truncated hemoglobin family. Group II subfamily.</text>
</comment>
<comment type="caution">
    <text evidence="7">The sequence shown here is derived from an EMBL/GenBank/DDBJ whole genome shotgun (WGS) entry which is preliminary data.</text>
</comment>
<evidence type="ECO:0000256" key="5">
    <source>
        <dbReference type="ARBA" id="ARBA00023004"/>
    </source>
</evidence>
<protein>
    <submittedName>
        <fullName evidence="7">Hemoglobin</fullName>
    </submittedName>
</protein>
<dbReference type="PANTHER" id="PTHR47366">
    <property type="entry name" value="TWO-ON-TWO HEMOGLOBIN-3"/>
    <property type="match status" value="1"/>
</dbReference>
<dbReference type="RefSeq" id="WP_184209553.1">
    <property type="nucleotide sequence ID" value="NZ_JACHIF010000005.1"/>
</dbReference>
<dbReference type="SUPFAM" id="SSF46458">
    <property type="entry name" value="Globin-like"/>
    <property type="match status" value="1"/>
</dbReference>
<evidence type="ECO:0000313" key="8">
    <source>
        <dbReference type="Proteomes" id="UP000534294"/>
    </source>
</evidence>
<dbReference type="GO" id="GO:0020037">
    <property type="term" value="F:heme binding"/>
    <property type="evidence" value="ECO:0007669"/>
    <property type="project" value="InterPro"/>
</dbReference>
<accession>A0A7W7YM10</accession>
<dbReference type="Proteomes" id="UP000534294">
    <property type="component" value="Unassembled WGS sequence"/>
</dbReference>
<dbReference type="EMBL" id="JACHIF010000005">
    <property type="protein sequence ID" value="MBB5038589.1"/>
    <property type="molecule type" value="Genomic_DNA"/>
</dbReference>
<evidence type="ECO:0000313" key="7">
    <source>
        <dbReference type="EMBL" id="MBB5038589.1"/>
    </source>
</evidence>
<sequence length="126" mass="14721">MDPVANLYHDLGEDRLRQLVAAFYRRVRGDDLIGPMYPPEDWEGSEKRLADFLIYRFGGPQTYLEERGHPRLRGRHMPFSIGLAERDRWLDLMGASMREVEMPVEHVPTVAAFFAQIADFMRNRPD</sequence>
<comment type="cofactor">
    <cofactor evidence="1">
        <name>heme</name>
        <dbReference type="ChEBI" id="CHEBI:30413"/>
    </cofactor>
</comment>
<dbReference type="InterPro" id="IPR019795">
    <property type="entry name" value="Globin_bac-like_CS"/>
</dbReference>